<dbReference type="Gene3D" id="3.40.50.980">
    <property type="match status" value="2"/>
</dbReference>
<keyword evidence="6" id="KW-1185">Reference proteome</keyword>
<evidence type="ECO:0000259" key="4">
    <source>
        <dbReference type="PROSITE" id="PS50075"/>
    </source>
</evidence>
<dbReference type="InterPro" id="IPR001242">
    <property type="entry name" value="Condensation_dom"/>
</dbReference>
<dbReference type="InterPro" id="IPR042099">
    <property type="entry name" value="ANL_N_sf"/>
</dbReference>
<proteinExistence type="predicted"/>
<dbReference type="SUPFAM" id="SSF47336">
    <property type="entry name" value="ACP-like"/>
    <property type="match status" value="2"/>
</dbReference>
<dbReference type="GO" id="GO:0005737">
    <property type="term" value="C:cytoplasm"/>
    <property type="evidence" value="ECO:0007669"/>
    <property type="project" value="TreeGrafter"/>
</dbReference>
<reference evidence="5 6" key="1">
    <citation type="submission" date="2019-07" db="EMBL/GenBank/DDBJ databases">
        <title>Genomic Encyclopedia of Archaeal and Bacterial Type Strains, Phase II (KMG-II): from individual species to whole genera.</title>
        <authorList>
            <person name="Goeker M."/>
        </authorList>
    </citation>
    <scope>NUCLEOTIDE SEQUENCE [LARGE SCALE GENOMIC DNA]</scope>
    <source>
        <strain evidence="5 6">DSM 17527</strain>
    </source>
</reference>
<dbReference type="Gene3D" id="2.30.38.10">
    <property type="entry name" value="Luciferase, Domain 3"/>
    <property type="match status" value="1"/>
</dbReference>
<sequence length="2159" mass="246067">MIQPSTLSEILLQRSNLSSVGITFIEGSSKETFLSYEELYKEALIVLAVLQSRGMGPADELVFQIEDNRSFIITFWGCILGGIIPVPLTIGHKEDHKGKIFNVWSVLKKPKLISSKKNLTSLKSYAEAHDLMVIHDHIEKNVIEFSKGMEVKENEPAIVHKARENDIAYIQFSSGSTGSPKGVILTHKNLISNVSAIANAASYSENDSMISWMPLTHDMGLIGFHINPLFSGMDHYLIPTTLFVRRPALWFDIATKYEVSILCSPNFGYKYILQHCSDRQAYSWNLSHVRVLYNGAEPISEQLCKEFLEKMEPYGLRKQVMCPVYGLAEASLAVSISRMDEELKSYSVVRELLNFGDMVMPSRENESVSFVNVGTAIDDVSIRITDHQNKELSEKTIGHVQIKGANVTSGYYNNYEATEEAIQDEWLKTGDLGFMKNNCLYITGRIKDLIIVNGQNYYPHDIESVAEEIDGIEINKIAVTGFFNTITDNEETVAFVFYRGKNFNKFATLVIELRTLINAKIGFQLDHIIPVTDIPRTTSGKLQRYKLLQQYQKGVYQEVEETVLQLLSTQESKNMEAVAPRNTRETAIYDIWQLVLGRDDFGINHKFFELGGTSLKAAQVAMLLSKNLQIELPIDLLYECPTIRELNKAIVSFESTGYTAILPSPTEAKYVLSEAQKNIFNAWKVNPKTVAYNIPVALSIDVRIQLDQIEKALNTLLKRHSLLLSVFDDEDEASFFQEKYEFVALTKLNCDPDKIEETLKELITPFELTKPKLFRFYLLEVITQNNILFLDFHHSIADGQSLQIFINEFAQLLQNSELSPILIDYKDYIHWENSTTYQEKLLDQESFWQSKLKEPLPLLELPIDFVRPQLFNNSGVRVRKQLSENLSNSLRDIATSNNTTLHNVLFTAYKWFLSKITGTNVNCIGVSVSGRTHIDLQPIFGMFVNSLPVVTSVQGDDTFLESLSIENKNLRATFKNQEYPFHKLVQFDQRERDVSRNNLFDTMFLFPDVSINSYQDGVALENFFFDPGYSKYDLSIELYNENSIVYILEYASALFRPETIANFQSYFEQTLETIANNPAVVFSELSLLSKQKQNEVIVDFNNTPHRFPKETVVDLFLDQVHETPNNKAICYGSYNEDFITLNDRSSKIAAHLQSFGVKKGDVVSVQLDKHPELIHCILGILKVGAVYLPIGEDLPIDRINFMLCDASCKLLICKEPVENLDIAKKLILTLSALDAALTKNEFEFTQIESSDLAYIIYTSGTTGRPKGVMISHKSLANYVQWAKDAYLDSNSESIALFTNIAFDLTLTSIFLPLCSGNPMYIYSGDSTTLDFEQVLQNNETNILKVTPSHLRLLLAYDFGSIANCRLKKLIVGGEILDTQLANAIHLKFGGAIKIFNEYGPTEATIGCMIYIYNPTDDYASVPIGKPIANTQIYLLDSFLQPVPTGIIGELFIAGDGLAKGYVASEDLTNEKFLKNPFIKGSKIYKTGDIAKRNLHGDIEYIGRADEQVKINGYRVELEEIKRVLLNHRSITSCVITTKIENDTLKLVSYYTEKRILEKPLTVIDLKNYLAGSIPHFMIPEMFIKVDTIPLTSNGKIDIKKLLQLSNQATIQNETTDVSQNEIFKVLKEVWSEVLKKENFSDKDSFYELGGDSIKATQIASKLQERNILVKVKEILTYNTLQQLGLYIISRKKEIAVRNKMSQEMVQGSKKLSPIEWWFTKNTFKDPGFYNQSIVLSLKRKVINEYLERAFELLIRHHDGLRLNYNTNHGDLFYNTNHIERKFELQNYSLADTNEDDSIQLFERIKSDFDISSSLLFKAAIIKSEGTCDRLFLTAHHLLVDGVSWRILLEDLLTIYLALEKEEDVLLPSKTASGIIWHQYMEEFCETDDFVNDTKYWTKSDTSTFKIPLDYETDDWQVSNVTELIGTFSKNTIDTLLKITGQKNVFNLDIQIVLFTAWALVLKKWTSQETIVIQVENNGRTMLDLDVSRTIGWFTTLFPLQVKLVSENLKETLLLIKEKFRSIPNQGIGYMLMQQSNNATSNNFYLPEVRFNYLGEFGAEFANELFVLNSLFSGNETSKNNQMTAKFEINMMIINGELQYKLLYNTKSLKRETVDQLLHQFDKELSSIIEMVMKEEEHHFSPSDFSNANLMQEDIDSLFL</sequence>
<comment type="cofactor">
    <cofactor evidence="1">
        <name>pantetheine 4'-phosphate</name>
        <dbReference type="ChEBI" id="CHEBI:47942"/>
    </cofactor>
</comment>
<dbReference type="PANTHER" id="PTHR45527">
    <property type="entry name" value="NONRIBOSOMAL PEPTIDE SYNTHETASE"/>
    <property type="match status" value="1"/>
</dbReference>
<dbReference type="Gene3D" id="3.40.50.12780">
    <property type="entry name" value="N-terminal domain of ligase-like"/>
    <property type="match status" value="1"/>
</dbReference>
<feature type="domain" description="Carrier" evidence="4">
    <location>
        <begin position="579"/>
        <end position="654"/>
    </location>
</feature>
<dbReference type="GO" id="GO:0043041">
    <property type="term" value="P:amino acid activation for nonribosomal peptide biosynthetic process"/>
    <property type="evidence" value="ECO:0007669"/>
    <property type="project" value="TreeGrafter"/>
</dbReference>
<dbReference type="InterPro" id="IPR010060">
    <property type="entry name" value="NRPS_synth"/>
</dbReference>
<dbReference type="Gene3D" id="1.10.1200.10">
    <property type="entry name" value="ACP-like"/>
    <property type="match status" value="2"/>
</dbReference>
<dbReference type="InterPro" id="IPR020459">
    <property type="entry name" value="AMP-binding"/>
</dbReference>
<dbReference type="Gene3D" id="3.30.559.10">
    <property type="entry name" value="Chloramphenicol acetyltransferase-like domain"/>
    <property type="match status" value="2"/>
</dbReference>
<dbReference type="EMBL" id="VNHU01000004">
    <property type="protein sequence ID" value="TYP74363.1"/>
    <property type="molecule type" value="Genomic_DNA"/>
</dbReference>
<dbReference type="PRINTS" id="PR00154">
    <property type="entry name" value="AMPBINDING"/>
</dbReference>
<feature type="domain" description="Carrier" evidence="4">
    <location>
        <begin position="1617"/>
        <end position="1691"/>
    </location>
</feature>
<evidence type="ECO:0000256" key="1">
    <source>
        <dbReference type="ARBA" id="ARBA00001957"/>
    </source>
</evidence>
<keyword evidence="3" id="KW-0597">Phosphoprotein</keyword>
<dbReference type="InterPro" id="IPR009081">
    <property type="entry name" value="PP-bd_ACP"/>
</dbReference>
<dbReference type="PROSITE" id="PS00012">
    <property type="entry name" value="PHOSPHOPANTETHEINE"/>
    <property type="match status" value="1"/>
</dbReference>
<accession>A0A5S5C8P7</accession>
<dbReference type="GO" id="GO:0003824">
    <property type="term" value="F:catalytic activity"/>
    <property type="evidence" value="ECO:0007669"/>
    <property type="project" value="InterPro"/>
</dbReference>
<dbReference type="GO" id="GO:0044550">
    <property type="term" value="P:secondary metabolite biosynthetic process"/>
    <property type="evidence" value="ECO:0007669"/>
    <property type="project" value="TreeGrafter"/>
</dbReference>
<evidence type="ECO:0000256" key="2">
    <source>
        <dbReference type="ARBA" id="ARBA00022450"/>
    </source>
</evidence>
<dbReference type="InterPro" id="IPR006162">
    <property type="entry name" value="Ppantetheine_attach_site"/>
</dbReference>
<dbReference type="Pfam" id="PF00501">
    <property type="entry name" value="AMP-binding"/>
    <property type="match status" value="2"/>
</dbReference>
<dbReference type="InterPro" id="IPR023213">
    <property type="entry name" value="CAT-like_dom_sf"/>
</dbReference>
<dbReference type="InterPro" id="IPR020845">
    <property type="entry name" value="AMP-binding_CS"/>
</dbReference>
<dbReference type="RefSeq" id="WP_148782475.1">
    <property type="nucleotide sequence ID" value="NZ_VNHU01000004.1"/>
</dbReference>
<dbReference type="Gene3D" id="3.30.559.30">
    <property type="entry name" value="Nonribosomal peptide synthetase, condensation domain"/>
    <property type="match status" value="2"/>
</dbReference>
<comment type="caution">
    <text evidence="5">The sequence shown here is derived from an EMBL/GenBank/DDBJ whole genome shotgun (WGS) entry which is preliminary data.</text>
</comment>
<dbReference type="NCBIfam" id="TIGR01720">
    <property type="entry name" value="NRPS-para261"/>
    <property type="match status" value="1"/>
</dbReference>
<dbReference type="NCBIfam" id="TIGR01733">
    <property type="entry name" value="AA-adenyl-dom"/>
    <property type="match status" value="1"/>
</dbReference>
<dbReference type="Proteomes" id="UP000324376">
    <property type="component" value="Unassembled WGS sequence"/>
</dbReference>
<dbReference type="SUPFAM" id="SSF52777">
    <property type="entry name" value="CoA-dependent acyltransferases"/>
    <property type="match status" value="4"/>
</dbReference>
<evidence type="ECO:0000256" key="3">
    <source>
        <dbReference type="ARBA" id="ARBA00022553"/>
    </source>
</evidence>
<dbReference type="SUPFAM" id="SSF56801">
    <property type="entry name" value="Acetyl-CoA synthetase-like"/>
    <property type="match status" value="2"/>
</dbReference>
<protein>
    <submittedName>
        <fullName evidence="5">Surfactin family lipopeptide synthetase A</fullName>
    </submittedName>
</protein>
<dbReference type="PANTHER" id="PTHR45527:SF1">
    <property type="entry name" value="FATTY ACID SYNTHASE"/>
    <property type="match status" value="1"/>
</dbReference>
<dbReference type="GO" id="GO:0031177">
    <property type="term" value="F:phosphopantetheine binding"/>
    <property type="evidence" value="ECO:0007669"/>
    <property type="project" value="TreeGrafter"/>
</dbReference>
<dbReference type="PROSITE" id="PS50075">
    <property type="entry name" value="CARRIER"/>
    <property type="match status" value="2"/>
</dbReference>
<dbReference type="PROSITE" id="PS00455">
    <property type="entry name" value="AMP_BINDING"/>
    <property type="match status" value="2"/>
</dbReference>
<dbReference type="InterPro" id="IPR010071">
    <property type="entry name" value="AA_adenyl_dom"/>
</dbReference>
<keyword evidence="2" id="KW-0596">Phosphopantetheine</keyword>
<dbReference type="InterPro" id="IPR000873">
    <property type="entry name" value="AMP-dep_synth/lig_dom"/>
</dbReference>
<dbReference type="Pfam" id="PF00550">
    <property type="entry name" value="PP-binding"/>
    <property type="match status" value="2"/>
</dbReference>
<gene>
    <name evidence="5" type="ORF">BD809_104183</name>
</gene>
<evidence type="ECO:0000313" key="5">
    <source>
        <dbReference type="EMBL" id="TYP74363.1"/>
    </source>
</evidence>
<dbReference type="OrthoDB" id="605930at2"/>
<organism evidence="5 6">
    <name type="scientific">Aquimarina intermedia</name>
    <dbReference type="NCBI Taxonomy" id="350814"/>
    <lineage>
        <taxon>Bacteria</taxon>
        <taxon>Pseudomonadati</taxon>
        <taxon>Bacteroidota</taxon>
        <taxon>Flavobacteriia</taxon>
        <taxon>Flavobacteriales</taxon>
        <taxon>Flavobacteriaceae</taxon>
        <taxon>Aquimarina</taxon>
    </lineage>
</organism>
<dbReference type="Pfam" id="PF00668">
    <property type="entry name" value="Condensation"/>
    <property type="match status" value="2"/>
</dbReference>
<dbReference type="InterPro" id="IPR036736">
    <property type="entry name" value="ACP-like_sf"/>
</dbReference>
<dbReference type="Gene3D" id="3.30.300.30">
    <property type="match status" value="2"/>
</dbReference>
<evidence type="ECO:0000313" key="6">
    <source>
        <dbReference type="Proteomes" id="UP000324376"/>
    </source>
</evidence>
<name>A0A5S5C8P7_9FLAO</name>
<dbReference type="InterPro" id="IPR045851">
    <property type="entry name" value="AMP-bd_C_sf"/>
</dbReference>